<dbReference type="SUPFAM" id="SSF55781">
    <property type="entry name" value="GAF domain-like"/>
    <property type="match status" value="1"/>
</dbReference>
<feature type="domain" description="HD" evidence="1">
    <location>
        <begin position="214"/>
        <end position="336"/>
    </location>
</feature>
<dbReference type="Gene3D" id="1.10.3210.10">
    <property type="entry name" value="Hypothetical protein af1432"/>
    <property type="match status" value="1"/>
</dbReference>
<sequence length="387" mass="42476">MQKQRWALSAFAEAAAALARAESTNLLIQEVCSAIAAQGPYVLAWVGKAEDDENKTVKFLGGAGEAIAYTNEVQVSWSDQQASGLGPAGVVIRTGQSCIIEDTQTDDNFLAWRKLSENFGIRSAMGAPIPDGGDHPFGVLLVYSKIPSAFAPTDAILFESLAKEIGFGLRAIERQHQLDDQIHEKELIQERLATSLRATIEAMSRTMEWRDPYTAGHQKRVAEISMAIARKLQWHEERVQALYMAAMVHDIGKMSVPSEILTKPSRLTSIEMQLVQGHVDSGYQILKDIPFPWPIADMVRQHHERLDGSGYPQGLKGDQISPEGRILAVADTIEAMSSHRPYRPGFGLDAAMKEIRAEAGSKLDASIVDAAFALESEQVLQKILEGK</sequence>
<evidence type="ECO:0000313" key="4">
    <source>
        <dbReference type="Proteomes" id="UP000762271"/>
    </source>
</evidence>
<dbReference type="Pfam" id="PF13487">
    <property type="entry name" value="HD_5"/>
    <property type="match status" value="1"/>
</dbReference>
<dbReference type="InterPro" id="IPR006675">
    <property type="entry name" value="HDIG_dom"/>
</dbReference>
<dbReference type="PROSITE" id="PS51831">
    <property type="entry name" value="HD"/>
    <property type="match status" value="1"/>
</dbReference>
<reference evidence="3" key="1">
    <citation type="journal article" date="2021" name="Genome Biol. Evol.">
        <title>Continental-Scale Gene Flow Prevents Allopatric Divergence of Pelagic Freshwater Bacteria.</title>
        <authorList>
            <person name="Hoetzinger M."/>
            <person name="Pitt A."/>
            <person name="Huemer A."/>
            <person name="Hahn M.W."/>
        </authorList>
    </citation>
    <scope>NUCLEOTIDE SEQUENCE</scope>
    <source>
        <strain evidence="3">AP-YLGG-20-G6</strain>
    </source>
</reference>
<accession>A0AAE2YMM1</accession>
<dbReference type="InterPro" id="IPR003018">
    <property type="entry name" value="GAF"/>
</dbReference>
<dbReference type="InterPro" id="IPR003607">
    <property type="entry name" value="HD/PDEase_dom"/>
</dbReference>
<dbReference type="CDD" id="cd00077">
    <property type="entry name" value="HDc"/>
    <property type="match status" value="1"/>
</dbReference>
<dbReference type="InterPro" id="IPR029016">
    <property type="entry name" value="GAF-like_dom_sf"/>
</dbReference>
<proteinExistence type="predicted"/>
<dbReference type="PANTHER" id="PTHR43155">
    <property type="entry name" value="CYCLIC DI-GMP PHOSPHODIESTERASE PA4108-RELATED"/>
    <property type="match status" value="1"/>
</dbReference>
<dbReference type="PROSITE" id="PS51832">
    <property type="entry name" value="HD_GYP"/>
    <property type="match status" value="1"/>
</dbReference>
<dbReference type="GO" id="GO:0008081">
    <property type="term" value="F:phosphoric diester hydrolase activity"/>
    <property type="evidence" value="ECO:0007669"/>
    <property type="project" value="UniProtKB-ARBA"/>
</dbReference>
<evidence type="ECO:0000259" key="1">
    <source>
        <dbReference type="PROSITE" id="PS51831"/>
    </source>
</evidence>
<organism evidence="3 4">
    <name type="scientific">Polynucleobacter paneuropaeus</name>
    <dbReference type="NCBI Taxonomy" id="2527775"/>
    <lineage>
        <taxon>Bacteria</taxon>
        <taxon>Pseudomonadati</taxon>
        <taxon>Pseudomonadota</taxon>
        <taxon>Betaproteobacteria</taxon>
        <taxon>Burkholderiales</taxon>
        <taxon>Burkholderiaceae</taxon>
        <taxon>Polynucleobacter</taxon>
    </lineage>
</organism>
<dbReference type="Pfam" id="PF13185">
    <property type="entry name" value="GAF_2"/>
    <property type="match status" value="1"/>
</dbReference>
<comment type="caution">
    <text evidence="3">The sequence shown here is derived from an EMBL/GenBank/DDBJ whole genome shotgun (WGS) entry which is preliminary data.</text>
</comment>
<dbReference type="Proteomes" id="UP000762271">
    <property type="component" value="Unassembled WGS sequence"/>
</dbReference>
<dbReference type="SMART" id="SM00065">
    <property type="entry name" value="GAF"/>
    <property type="match status" value="1"/>
</dbReference>
<dbReference type="AlphaFoldDB" id="A0AAE2YMM1"/>
<gene>
    <name evidence="3" type="ORF">G6693_09115</name>
</gene>
<evidence type="ECO:0000259" key="2">
    <source>
        <dbReference type="PROSITE" id="PS51832"/>
    </source>
</evidence>
<dbReference type="PANTHER" id="PTHR43155:SF2">
    <property type="entry name" value="CYCLIC DI-GMP PHOSPHODIESTERASE PA4108"/>
    <property type="match status" value="1"/>
</dbReference>
<feature type="domain" description="HD-GYP" evidence="2">
    <location>
        <begin position="192"/>
        <end position="387"/>
    </location>
</feature>
<dbReference type="InterPro" id="IPR037522">
    <property type="entry name" value="HD_GYP_dom"/>
</dbReference>
<dbReference type="Gene3D" id="3.30.450.40">
    <property type="match status" value="1"/>
</dbReference>
<dbReference type="EMBL" id="JAANGI010000001">
    <property type="protein sequence ID" value="MBT8592082.1"/>
    <property type="molecule type" value="Genomic_DNA"/>
</dbReference>
<dbReference type="NCBIfam" id="TIGR00277">
    <property type="entry name" value="HDIG"/>
    <property type="match status" value="1"/>
</dbReference>
<evidence type="ECO:0000313" key="3">
    <source>
        <dbReference type="EMBL" id="MBT8592082.1"/>
    </source>
</evidence>
<dbReference type="SMART" id="SM00471">
    <property type="entry name" value="HDc"/>
    <property type="match status" value="1"/>
</dbReference>
<dbReference type="SUPFAM" id="SSF109604">
    <property type="entry name" value="HD-domain/PDEase-like"/>
    <property type="match status" value="1"/>
</dbReference>
<protein>
    <submittedName>
        <fullName evidence="3">HD domain-containing protein</fullName>
    </submittedName>
</protein>
<name>A0AAE2YMM1_9BURK</name>
<dbReference type="InterPro" id="IPR006674">
    <property type="entry name" value="HD_domain"/>
</dbReference>